<dbReference type="InterPro" id="IPR029058">
    <property type="entry name" value="AB_hydrolase_fold"/>
</dbReference>
<feature type="chain" id="PRO_5046810505" evidence="5">
    <location>
        <begin position="22"/>
        <end position="502"/>
    </location>
</feature>
<evidence type="ECO:0000259" key="6">
    <source>
        <dbReference type="Pfam" id="PF00561"/>
    </source>
</evidence>
<dbReference type="GO" id="GO:0016787">
    <property type="term" value="F:hydrolase activity"/>
    <property type="evidence" value="ECO:0007669"/>
    <property type="project" value="UniProtKB-KW"/>
</dbReference>
<feature type="signal peptide" evidence="5">
    <location>
        <begin position="1"/>
        <end position="21"/>
    </location>
</feature>
<dbReference type="PANTHER" id="PTHR43248:SF29">
    <property type="entry name" value="TRIPEPTIDYL AMINOPEPTIDASE"/>
    <property type="match status" value="1"/>
</dbReference>
<dbReference type="Proteomes" id="UP001500902">
    <property type="component" value="Unassembled WGS sequence"/>
</dbReference>
<feature type="region of interest" description="Disordered" evidence="4">
    <location>
        <begin position="150"/>
        <end position="169"/>
    </location>
</feature>
<feature type="domain" description="AB hydrolase-1" evidence="6">
    <location>
        <begin position="110"/>
        <end position="292"/>
    </location>
</feature>
<organism evidence="7 8">
    <name type="scientific">Nonomuraea antimicrobica</name>
    <dbReference type="NCBI Taxonomy" id="561173"/>
    <lineage>
        <taxon>Bacteria</taxon>
        <taxon>Bacillati</taxon>
        <taxon>Actinomycetota</taxon>
        <taxon>Actinomycetes</taxon>
        <taxon>Streptosporangiales</taxon>
        <taxon>Streptosporangiaceae</taxon>
        <taxon>Nonomuraea</taxon>
    </lineage>
</organism>
<dbReference type="SUPFAM" id="SSF53474">
    <property type="entry name" value="alpha/beta-Hydrolases"/>
    <property type="match status" value="1"/>
</dbReference>
<keyword evidence="3 7" id="KW-0378">Hydrolase</keyword>
<evidence type="ECO:0000256" key="2">
    <source>
        <dbReference type="ARBA" id="ARBA00022729"/>
    </source>
</evidence>
<evidence type="ECO:0000256" key="5">
    <source>
        <dbReference type="SAM" id="SignalP"/>
    </source>
</evidence>
<accession>A0ABP7CSF4</accession>
<keyword evidence="8" id="KW-1185">Reference proteome</keyword>
<dbReference type="Gene3D" id="3.40.50.1820">
    <property type="entry name" value="alpha/beta hydrolase"/>
    <property type="match status" value="1"/>
</dbReference>
<dbReference type="InterPro" id="IPR051601">
    <property type="entry name" value="Serine_prot/Carboxylest_S33"/>
</dbReference>
<dbReference type="Pfam" id="PF00561">
    <property type="entry name" value="Abhydrolase_1"/>
    <property type="match status" value="1"/>
</dbReference>
<name>A0ABP7CSF4_9ACTN</name>
<evidence type="ECO:0000313" key="8">
    <source>
        <dbReference type="Proteomes" id="UP001500902"/>
    </source>
</evidence>
<comment type="caution">
    <text evidence="7">The sequence shown here is derived from an EMBL/GenBank/DDBJ whole genome shotgun (WGS) entry which is preliminary data.</text>
</comment>
<evidence type="ECO:0000313" key="7">
    <source>
        <dbReference type="EMBL" id="GAA3693847.1"/>
    </source>
</evidence>
<proteinExistence type="inferred from homology"/>
<keyword evidence="2 5" id="KW-0732">Signal</keyword>
<dbReference type="RefSeq" id="WP_344887464.1">
    <property type="nucleotide sequence ID" value="NZ_BAAAZP010000140.1"/>
</dbReference>
<dbReference type="EMBL" id="BAAAZP010000140">
    <property type="protein sequence ID" value="GAA3693847.1"/>
    <property type="molecule type" value="Genomic_DNA"/>
</dbReference>
<evidence type="ECO:0000256" key="4">
    <source>
        <dbReference type="SAM" id="MobiDB-lite"/>
    </source>
</evidence>
<protein>
    <submittedName>
        <fullName evidence="7">Alpha/beta hydrolase</fullName>
    </submittedName>
</protein>
<reference evidence="8" key="1">
    <citation type="journal article" date="2019" name="Int. J. Syst. Evol. Microbiol.">
        <title>The Global Catalogue of Microorganisms (GCM) 10K type strain sequencing project: providing services to taxonomists for standard genome sequencing and annotation.</title>
        <authorList>
            <consortium name="The Broad Institute Genomics Platform"/>
            <consortium name="The Broad Institute Genome Sequencing Center for Infectious Disease"/>
            <person name="Wu L."/>
            <person name="Ma J."/>
        </authorList>
    </citation>
    <scope>NUCLEOTIDE SEQUENCE [LARGE SCALE GENOMIC DNA]</scope>
    <source>
        <strain evidence="8">JCM 16904</strain>
    </source>
</reference>
<sequence>MNRATATGVALGALLTSSLVAAPPAPAGAEVRPASIVWRQCPAYSDEELRSRGLTEEQFATFRRVLGRAECGTLNVPQDYADPGGTPITVALTRLKATDQKRRIGSLAVNPGGPGGSGYLMPIELVTKGVPLDERHDLIGFDPRGVGRSTKTACALSPGESQPGPVTEERARRVYDETAARNQACARSNPAFLRQLTAANAARDLDRIRAALGEPKISFYGVSWGTWLGAVLRSLYGDKVHRMWLDSVAPPDRGRDHAAELRAMASDRVFQRMAAWIAERDAAYGLGASREEVVSALTALRKSLDAEPLTFTDPGLTVDGGRLAEAAGRSSTSWPDVAQAVRELADAKGPTAPPAVKKVFGGGSRGDGSDRTANLAYVCNEDSGSRAFEPAWQAYQRRVRLYPVTGRSSAYVPTCAGWPPVADETSVRRGSGSLMLSGHRYETLAPYEGTLDMHDTIGGTLATIDDDVHGSAARVPGCITKIVDYFETGRRTGTCPGSPLPS</sequence>
<comment type="similarity">
    <text evidence="1">Belongs to the peptidase S33 family.</text>
</comment>
<dbReference type="PANTHER" id="PTHR43248">
    <property type="entry name" value="2-SUCCINYL-6-HYDROXY-2,4-CYCLOHEXADIENE-1-CARBOXYLATE SYNTHASE"/>
    <property type="match status" value="1"/>
</dbReference>
<evidence type="ECO:0000256" key="3">
    <source>
        <dbReference type="ARBA" id="ARBA00022801"/>
    </source>
</evidence>
<dbReference type="InterPro" id="IPR000073">
    <property type="entry name" value="AB_hydrolase_1"/>
</dbReference>
<evidence type="ECO:0000256" key="1">
    <source>
        <dbReference type="ARBA" id="ARBA00010088"/>
    </source>
</evidence>
<gene>
    <name evidence="7" type="ORF">GCM10022224_069170</name>
</gene>